<organism evidence="5 6">
    <name type="scientific">Trema orientale</name>
    <name type="common">Charcoal tree</name>
    <name type="synonym">Celtis orientalis</name>
    <dbReference type="NCBI Taxonomy" id="63057"/>
    <lineage>
        <taxon>Eukaryota</taxon>
        <taxon>Viridiplantae</taxon>
        <taxon>Streptophyta</taxon>
        <taxon>Embryophyta</taxon>
        <taxon>Tracheophyta</taxon>
        <taxon>Spermatophyta</taxon>
        <taxon>Magnoliopsida</taxon>
        <taxon>eudicotyledons</taxon>
        <taxon>Gunneridae</taxon>
        <taxon>Pentapetalae</taxon>
        <taxon>rosids</taxon>
        <taxon>fabids</taxon>
        <taxon>Rosales</taxon>
        <taxon>Cannabaceae</taxon>
        <taxon>Trema</taxon>
    </lineage>
</organism>
<protein>
    <submittedName>
        <fullName evidence="5">Thionin</fullName>
    </submittedName>
</protein>
<evidence type="ECO:0000256" key="3">
    <source>
        <dbReference type="ARBA" id="ARBA00022821"/>
    </source>
</evidence>
<reference evidence="6" key="1">
    <citation type="submission" date="2016-06" db="EMBL/GenBank/DDBJ databases">
        <title>Parallel loss of symbiosis genes in relatives of nitrogen-fixing non-legume Parasponia.</title>
        <authorList>
            <person name="Van Velzen R."/>
            <person name="Holmer R."/>
            <person name="Bu F."/>
            <person name="Rutten L."/>
            <person name="Van Zeijl A."/>
            <person name="Liu W."/>
            <person name="Santuari L."/>
            <person name="Cao Q."/>
            <person name="Sharma T."/>
            <person name="Shen D."/>
            <person name="Roswanjaya Y."/>
            <person name="Wardhani T."/>
            <person name="Kalhor M.S."/>
            <person name="Jansen J."/>
            <person name="Van den Hoogen J."/>
            <person name="Gungor B."/>
            <person name="Hartog M."/>
            <person name="Hontelez J."/>
            <person name="Verver J."/>
            <person name="Yang W.-C."/>
            <person name="Schijlen E."/>
            <person name="Repin R."/>
            <person name="Schilthuizen M."/>
            <person name="Schranz E."/>
            <person name="Heidstra R."/>
            <person name="Miyata K."/>
            <person name="Fedorova E."/>
            <person name="Kohlen W."/>
            <person name="Bisseling T."/>
            <person name="Smit S."/>
            <person name="Geurts R."/>
        </authorList>
    </citation>
    <scope>NUCLEOTIDE SEQUENCE [LARGE SCALE GENOMIC DNA]</scope>
    <source>
        <strain evidence="6">cv. RG33-2</strain>
    </source>
</reference>
<keyword evidence="4" id="KW-1015">Disulfide bond</keyword>
<evidence type="ECO:0000313" key="5">
    <source>
        <dbReference type="EMBL" id="POO02559.1"/>
    </source>
</evidence>
<gene>
    <name evidence="5" type="ORF">TorRG33x02_015430</name>
</gene>
<keyword evidence="6" id="KW-1185">Reference proteome</keyword>
<accession>A0A2P5FXP6</accession>
<dbReference type="OrthoDB" id="692435at2759"/>
<comment type="subcellular location">
    <subcellularLocation>
        <location evidence="1">Secreted</location>
    </subcellularLocation>
</comment>
<keyword evidence="2" id="KW-0964">Secreted</keyword>
<name>A0A2P5FXP6_TREOI</name>
<evidence type="ECO:0000256" key="1">
    <source>
        <dbReference type="ARBA" id="ARBA00004613"/>
    </source>
</evidence>
<sequence>MASLNGMACCPSDVNRRLYYICNPLIKEYKQLSISMHDHGKDQKLILVDEPSVSKEFTLICTYLRNHYN</sequence>
<dbReference type="AlphaFoldDB" id="A0A2P5FXP6"/>
<evidence type="ECO:0000313" key="6">
    <source>
        <dbReference type="Proteomes" id="UP000237000"/>
    </source>
</evidence>
<dbReference type="GO" id="GO:0006952">
    <property type="term" value="P:defense response"/>
    <property type="evidence" value="ECO:0007669"/>
    <property type="project" value="UniProtKB-KW"/>
</dbReference>
<evidence type="ECO:0000256" key="2">
    <source>
        <dbReference type="ARBA" id="ARBA00022525"/>
    </source>
</evidence>
<comment type="caution">
    <text evidence="5">The sequence shown here is derived from an EMBL/GenBank/DDBJ whole genome shotgun (WGS) entry which is preliminary data.</text>
</comment>
<dbReference type="GO" id="GO:0005576">
    <property type="term" value="C:extracellular region"/>
    <property type="evidence" value="ECO:0007669"/>
    <property type="project" value="UniProtKB-SubCell"/>
</dbReference>
<dbReference type="InterPro" id="IPR001010">
    <property type="entry name" value="Thionin"/>
</dbReference>
<dbReference type="EMBL" id="JXTC01000004">
    <property type="protein sequence ID" value="POO02559.1"/>
    <property type="molecule type" value="Genomic_DNA"/>
</dbReference>
<dbReference type="PROSITE" id="PS00271">
    <property type="entry name" value="THIONIN"/>
    <property type="match status" value="1"/>
</dbReference>
<evidence type="ECO:0000256" key="4">
    <source>
        <dbReference type="ARBA" id="ARBA00023157"/>
    </source>
</evidence>
<proteinExistence type="predicted"/>
<keyword evidence="3" id="KW-0611">Plant defense</keyword>
<dbReference type="InParanoid" id="A0A2P5FXP6"/>
<dbReference type="Proteomes" id="UP000237000">
    <property type="component" value="Unassembled WGS sequence"/>
</dbReference>